<sequence>MPYCKDLGLLGAALVALLLGPLLALLLCRRRRFAVAWRQVVMCLALLAAEEATRAEEEAVLAYCPIMAATTAILELSEKYQKCFDPLQYFVAGFLKFLCLPKYHFELEYLPTTKDAANSEGKVLEDQEKIDMSDLYLCANLEEKRVVKKGRFLCIHSCRTVQSLSSQVVAPKAEHVDDSLDLLLVNGSGRMRLLRLFMCLQFGWHLSLPYVEYVRVLYCRFFFCESSLNYVSIQWNIETVINILQFTHGSSLGITSSNFIPLLEGALFFGVETLLLECETWFCKITSERGLSSRQISLGTIIEIWNFSLEHGQFDSDSFTVHVFGYMELVNLNLWHVFIKKIILSGCAHITEAFLFLAVLPSDLDATLRKTILSAFTGLDHHTADHYRNLMKSIKMLSFEAVHEIDISKCSKVHSSAAVIWLHLALPSLRTLKASHCLQFKLEDLYCLIQKCPLIAEVDLTVDVSSVIPTKVSVLSASAERYQLSDCRPCKMLEKILLPNSENLTLRNPVLSNISKLTLEGRNDLNDLDLLKISALSDSLSYLNIKGCTLVTDAGISKLLCKCFKILSLILSYTSFGINSILTLCSGRVLPDGFPEIHHNHKYSNTMAFRLQQLDIGGCKGVDQISMLQLMNCTYMLKCLSLRETSLVDDVLYNFMGSSLESIDVSETMVSMQALTSVIRQNPGVRILKATGCRNLHQPKCDDWMLTGGASFEDLLCELNSQGIICSGWPGLTYIHLEDCGKITSNGVSFLFNCKAVEDLLLRHNGRGIGRNFICDAALELPVLRKVALDLCDACEGGFVSPNHTERYSVGSVKISRCKTQRCAFELQTVKTFKPVHKETIVLEWNSTELRTTMVKERL</sequence>
<dbReference type="PANTHER" id="PTHR12358">
    <property type="entry name" value="SPHINGOSINE KINASE"/>
    <property type="match status" value="1"/>
</dbReference>
<dbReference type="InterPro" id="IPR050187">
    <property type="entry name" value="Lipid_Phosphate_FormReg"/>
</dbReference>
<keyword evidence="2" id="KW-1185">Reference proteome</keyword>
<evidence type="ECO:0000313" key="2">
    <source>
        <dbReference type="Proteomes" id="UP000797356"/>
    </source>
</evidence>
<dbReference type="SMART" id="SM00367">
    <property type="entry name" value="LRR_CC"/>
    <property type="match status" value="4"/>
</dbReference>
<organism evidence="1 2">
    <name type="scientific">Cocos nucifera</name>
    <name type="common">Coconut palm</name>
    <dbReference type="NCBI Taxonomy" id="13894"/>
    <lineage>
        <taxon>Eukaryota</taxon>
        <taxon>Viridiplantae</taxon>
        <taxon>Streptophyta</taxon>
        <taxon>Embryophyta</taxon>
        <taxon>Tracheophyta</taxon>
        <taxon>Spermatophyta</taxon>
        <taxon>Magnoliopsida</taxon>
        <taxon>Liliopsida</taxon>
        <taxon>Arecaceae</taxon>
        <taxon>Arecoideae</taxon>
        <taxon>Cocoseae</taxon>
        <taxon>Attaleinae</taxon>
        <taxon>Cocos</taxon>
    </lineage>
</organism>
<gene>
    <name evidence="1" type="ORF">COCNU_15G000040</name>
</gene>
<dbReference type="InterPro" id="IPR016064">
    <property type="entry name" value="NAD/diacylglycerol_kinase_sf"/>
</dbReference>
<dbReference type="GO" id="GO:0001729">
    <property type="term" value="F:ceramide kinase activity"/>
    <property type="evidence" value="ECO:0007669"/>
    <property type="project" value="TreeGrafter"/>
</dbReference>
<proteinExistence type="predicted"/>
<comment type="caution">
    <text evidence="1">The sequence shown here is derived from an EMBL/GenBank/DDBJ whole genome shotgun (WGS) entry which is preliminary data.</text>
</comment>
<dbReference type="SUPFAM" id="SSF111331">
    <property type="entry name" value="NAD kinase/diacylglycerol kinase-like"/>
    <property type="match status" value="1"/>
</dbReference>
<dbReference type="Gene3D" id="3.80.10.10">
    <property type="entry name" value="Ribonuclease Inhibitor"/>
    <property type="match status" value="2"/>
</dbReference>
<evidence type="ECO:0000313" key="1">
    <source>
        <dbReference type="EMBL" id="KAG1369638.1"/>
    </source>
</evidence>
<dbReference type="AlphaFoldDB" id="A0A8K0NDQ4"/>
<dbReference type="PANTHER" id="PTHR12358:SF111">
    <property type="entry name" value="CERAMIDE KINASE, ISOFORM A"/>
    <property type="match status" value="1"/>
</dbReference>
<dbReference type="GO" id="GO:0006672">
    <property type="term" value="P:ceramide metabolic process"/>
    <property type="evidence" value="ECO:0007669"/>
    <property type="project" value="TreeGrafter"/>
</dbReference>
<protein>
    <submittedName>
        <fullName evidence="1">Uncharacterized protein</fullName>
    </submittedName>
</protein>
<dbReference type="InterPro" id="IPR006553">
    <property type="entry name" value="Leu-rich_rpt_Cys-con_subtyp"/>
</dbReference>
<dbReference type="InterPro" id="IPR032675">
    <property type="entry name" value="LRR_dom_sf"/>
</dbReference>
<dbReference type="GO" id="GO:0016020">
    <property type="term" value="C:membrane"/>
    <property type="evidence" value="ECO:0007669"/>
    <property type="project" value="GOC"/>
</dbReference>
<dbReference type="Gene3D" id="2.60.200.40">
    <property type="match status" value="1"/>
</dbReference>
<dbReference type="OrthoDB" id="775260at2759"/>
<name>A0A8K0NDQ4_COCNU</name>
<accession>A0A8K0NDQ4</accession>
<reference evidence="1" key="1">
    <citation type="journal article" date="2017" name="Gigascience">
        <title>The genome draft of coconut (Cocos nucifera).</title>
        <authorList>
            <person name="Xiao Y."/>
            <person name="Xu P."/>
            <person name="Fan H."/>
            <person name="Baudouin L."/>
            <person name="Xia W."/>
            <person name="Bocs S."/>
            <person name="Xu J."/>
            <person name="Li Q."/>
            <person name="Guo A."/>
            <person name="Zhou L."/>
            <person name="Li J."/>
            <person name="Wu Y."/>
            <person name="Ma Z."/>
            <person name="Armero A."/>
            <person name="Issali A.E."/>
            <person name="Liu N."/>
            <person name="Peng M."/>
            <person name="Yang Y."/>
        </authorList>
    </citation>
    <scope>NUCLEOTIDE SEQUENCE</scope>
    <source>
        <tissue evidence="1">Spear leaf of Hainan Tall coconut</tissue>
    </source>
</reference>
<dbReference type="SUPFAM" id="SSF52047">
    <property type="entry name" value="RNI-like"/>
    <property type="match status" value="1"/>
</dbReference>
<reference evidence="1" key="2">
    <citation type="submission" date="2019-07" db="EMBL/GenBank/DDBJ databases">
        <authorList>
            <person name="Yang Y."/>
            <person name="Bocs S."/>
            <person name="Baudouin L."/>
        </authorList>
    </citation>
    <scope>NUCLEOTIDE SEQUENCE</scope>
    <source>
        <tissue evidence="1">Spear leaf of Hainan Tall coconut</tissue>
    </source>
</reference>
<dbReference type="Proteomes" id="UP000797356">
    <property type="component" value="Chromosome 15"/>
</dbReference>
<dbReference type="EMBL" id="CM017886">
    <property type="protein sequence ID" value="KAG1369638.1"/>
    <property type="molecule type" value="Genomic_DNA"/>
</dbReference>